<evidence type="ECO:0000256" key="3">
    <source>
        <dbReference type="ARBA" id="ARBA00022692"/>
    </source>
</evidence>
<evidence type="ECO:0000256" key="7">
    <source>
        <dbReference type="SAM" id="Phobius"/>
    </source>
</evidence>
<evidence type="ECO:0000256" key="5">
    <source>
        <dbReference type="ARBA" id="ARBA00023136"/>
    </source>
</evidence>
<comment type="similarity">
    <text evidence="2">Belongs to the peptidase S54 family.</text>
</comment>
<comment type="caution">
    <text evidence="9">The sequence shown here is derived from an EMBL/GenBank/DDBJ whole genome shotgun (WGS) entry which is preliminary data.</text>
</comment>
<feature type="transmembrane region" description="Helical" evidence="7">
    <location>
        <begin position="155"/>
        <end position="174"/>
    </location>
</feature>
<dbReference type="GO" id="GO:0004252">
    <property type="term" value="F:serine-type endopeptidase activity"/>
    <property type="evidence" value="ECO:0007669"/>
    <property type="project" value="InterPro"/>
</dbReference>
<dbReference type="PANTHER" id="PTHR43731:SF26">
    <property type="entry name" value="RHOMBOID-LIKE PROTEIN 10, CHLOROPLASTIC"/>
    <property type="match status" value="1"/>
</dbReference>
<proteinExistence type="inferred from homology"/>
<reference evidence="9 10" key="1">
    <citation type="journal article" date="2024" name="Nat. Commun.">
        <title>Phylogenomics reveals the evolutionary origins of lichenization in chlorophyte algae.</title>
        <authorList>
            <person name="Puginier C."/>
            <person name="Libourel C."/>
            <person name="Otte J."/>
            <person name="Skaloud P."/>
            <person name="Haon M."/>
            <person name="Grisel S."/>
            <person name="Petersen M."/>
            <person name="Berrin J.G."/>
            <person name="Delaux P.M."/>
            <person name="Dal Grande F."/>
            <person name="Keller J."/>
        </authorList>
    </citation>
    <scope>NUCLEOTIDE SEQUENCE [LARGE SCALE GENOMIC DNA]</scope>
    <source>
        <strain evidence="9 10">SAG 2043</strain>
    </source>
</reference>
<evidence type="ECO:0000256" key="2">
    <source>
        <dbReference type="ARBA" id="ARBA00009045"/>
    </source>
</evidence>
<dbReference type="InterPro" id="IPR022764">
    <property type="entry name" value="Peptidase_S54_rhomboid_dom"/>
</dbReference>
<feature type="region of interest" description="Disordered" evidence="6">
    <location>
        <begin position="24"/>
        <end position="54"/>
    </location>
</feature>
<keyword evidence="3 7" id="KW-0812">Transmembrane</keyword>
<comment type="subcellular location">
    <subcellularLocation>
        <location evidence="1">Membrane</location>
        <topology evidence="1">Multi-pass membrane protein</topology>
    </subcellularLocation>
</comment>
<protein>
    <recommendedName>
        <fullName evidence="8">Peptidase S54 rhomboid domain-containing protein</fullName>
    </recommendedName>
</protein>
<sequence length="341" mass="34967">MASSETADSGESIGIVDTVSVSEASTSNSATEADIPLPQADTSDSAGPGPSSLTEKDAFWELTKGYLTGWVKDQITGQLKKPDLDALGLKAHAVPKVRPRLAYLMLGANLALYGLGLAVGFAEGREASEDYFLALANLNDEIQHGEYYRLLTSTFVHDSFMHLVFNCSALFAIAPQIEAVLGARTFLAIYLLSGLSGSVACFLFSDTITVGASSAIFGLLGAMGGYLWKNRNAQQSGDQLMYIAGIAAINLALGSRSDTQIDNLGHAGGLIAGLCLGLGMAPQFLLPPPTEGAEGSKKDGSGTAAASSSAVAAETADEPSSSALGAYGAAASTSGPIPVTC</sequence>
<dbReference type="SUPFAM" id="SSF144091">
    <property type="entry name" value="Rhomboid-like"/>
    <property type="match status" value="1"/>
</dbReference>
<feature type="domain" description="Peptidase S54 rhomboid" evidence="8">
    <location>
        <begin position="145"/>
        <end position="280"/>
    </location>
</feature>
<feature type="compositionally biased region" description="Low complexity" evidence="6">
    <location>
        <begin position="301"/>
        <end position="335"/>
    </location>
</feature>
<keyword evidence="10" id="KW-1185">Reference proteome</keyword>
<feature type="transmembrane region" description="Helical" evidence="7">
    <location>
        <begin position="211"/>
        <end position="228"/>
    </location>
</feature>
<keyword evidence="4 7" id="KW-1133">Transmembrane helix</keyword>
<evidence type="ECO:0000259" key="8">
    <source>
        <dbReference type="Pfam" id="PF01694"/>
    </source>
</evidence>
<keyword evidence="5 7" id="KW-0472">Membrane</keyword>
<gene>
    <name evidence="9" type="ORF">WJX72_011269</name>
</gene>
<feature type="compositionally biased region" description="Low complexity" evidence="6">
    <location>
        <begin position="24"/>
        <end position="33"/>
    </location>
</feature>
<organism evidence="9 10">
    <name type="scientific">[Myrmecia] bisecta</name>
    <dbReference type="NCBI Taxonomy" id="41462"/>
    <lineage>
        <taxon>Eukaryota</taxon>
        <taxon>Viridiplantae</taxon>
        <taxon>Chlorophyta</taxon>
        <taxon>core chlorophytes</taxon>
        <taxon>Trebouxiophyceae</taxon>
        <taxon>Trebouxiales</taxon>
        <taxon>Trebouxiaceae</taxon>
        <taxon>Myrmecia</taxon>
    </lineage>
</organism>
<dbReference type="AlphaFoldDB" id="A0AAW1Q7T6"/>
<dbReference type="Gene3D" id="1.20.1540.10">
    <property type="entry name" value="Rhomboid-like"/>
    <property type="match status" value="1"/>
</dbReference>
<dbReference type="Pfam" id="PF01694">
    <property type="entry name" value="Rhomboid"/>
    <property type="match status" value="1"/>
</dbReference>
<feature type="transmembrane region" description="Helical" evidence="7">
    <location>
        <begin position="101"/>
        <end position="122"/>
    </location>
</feature>
<evidence type="ECO:0000256" key="6">
    <source>
        <dbReference type="SAM" id="MobiDB-lite"/>
    </source>
</evidence>
<dbReference type="GO" id="GO:0016020">
    <property type="term" value="C:membrane"/>
    <property type="evidence" value="ECO:0007669"/>
    <property type="project" value="UniProtKB-SubCell"/>
</dbReference>
<evidence type="ECO:0000313" key="9">
    <source>
        <dbReference type="EMBL" id="KAK9818358.1"/>
    </source>
</evidence>
<dbReference type="PANTHER" id="PTHR43731">
    <property type="entry name" value="RHOMBOID PROTEASE"/>
    <property type="match status" value="1"/>
</dbReference>
<evidence type="ECO:0000256" key="1">
    <source>
        <dbReference type="ARBA" id="ARBA00004141"/>
    </source>
</evidence>
<evidence type="ECO:0000256" key="4">
    <source>
        <dbReference type="ARBA" id="ARBA00022989"/>
    </source>
</evidence>
<dbReference type="InterPro" id="IPR050925">
    <property type="entry name" value="Rhomboid_protease_S54"/>
</dbReference>
<dbReference type="EMBL" id="JALJOR010000004">
    <property type="protein sequence ID" value="KAK9818358.1"/>
    <property type="molecule type" value="Genomic_DNA"/>
</dbReference>
<dbReference type="InterPro" id="IPR035952">
    <property type="entry name" value="Rhomboid-like_sf"/>
</dbReference>
<name>A0AAW1Q7T6_9CHLO</name>
<feature type="transmembrane region" description="Helical" evidence="7">
    <location>
        <begin position="186"/>
        <end position="205"/>
    </location>
</feature>
<accession>A0AAW1Q7T6</accession>
<dbReference type="Proteomes" id="UP001489004">
    <property type="component" value="Unassembled WGS sequence"/>
</dbReference>
<evidence type="ECO:0000313" key="10">
    <source>
        <dbReference type="Proteomes" id="UP001489004"/>
    </source>
</evidence>
<feature type="region of interest" description="Disordered" evidence="6">
    <location>
        <begin position="288"/>
        <end position="341"/>
    </location>
</feature>